<name>A0A075BEP3_9CAUD</name>
<accession>A0A075BEP3</accession>
<dbReference type="GeneID" id="22276422"/>
<dbReference type="Proteomes" id="UP000028568">
    <property type="component" value="Segment"/>
</dbReference>
<proteinExistence type="predicted"/>
<feature type="region of interest" description="Disordered" evidence="1">
    <location>
        <begin position="40"/>
        <end position="63"/>
    </location>
</feature>
<sequence length="63" mass="7896">MIEISISWTYLISFLLLWSAGILYINYLVYRIRLTNKERKEMSKEHHRNREEIKQRIENRRDK</sequence>
<reference evidence="3 4" key="1">
    <citation type="journal article" date="2014" name="PLoS ONE">
        <title>Improving the Safety of Staphylococcus aureus Polyvalent Phages by Their Production on a Staphylococcus xylosus Strain.</title>
        <authorList>
            <person name="El Haddad L."/>
            <person name="Ben Abdallah N."/>
            <person name="Plante P.L."/>
            <person name="Dumaresq J."/>
            <person name="Katsarava R."/>
            <person name="Labrie S."/>
            <person name="Corbeil J."/>
            <person name="St-Gelais D."/>
            <person name="Moineau S."/>
        </authorList>
    </citation>
    <scope>NUCLEOTIDE SEQUENCE [LARGE SCALE GENOMIC DNA]</scope>
</reference>
<dbReference type="EMBL" id="KC012913">
    <property type="protein sequence ID" value="AFX93276.1"/>
    <property type="molecule type" value="Genomic_DNA"/>
</dbReference>
<organism evidence="3 4">
    <name type="scientific">Staphylococcus phage Team1</name>
    <dbReference type="NCBI Taxonomy" id="1262512"/>
    <lineage>
        <taxon>Viruses</taxon>
        <taxon>Duplodnaviria</taxon>
        <taxon>Heunggongvirae</taxon>
        <taxon>Uroviricota</taxon>
        <taxon>Caudoviricetes</taxon>
        <taxon>Herelleviridae</taxon>
        <taxon>Twortvirinae</taxon>
        <taxon>Kayvirus</taxon>
        <taxon>Kayvirus G1</taxon>
    </lineage>
</organism>
<evidence type="ECO:0000313" key="4">
    <source>
        <dbReference type="Proteomes" id="UP000028568"/>
    </source>
</evidence>
<dbReference type="SMR" id="A0A075BEP3"/>
<dbReference type="KEGG" id="vg:22276422"/>
<keyword evidence="2" id="KW-0812">Transmembrane</keyword>
<evidence type="ECO:0008006" key="5">
    <source>
        <dbReference type="Google" id="ProtNLM"/>
    </source>
</evidence>
<protein>
    <recommendedName>
        <fullName evidence="5">MbpT</fullName>
    </recommendedName>
</protein>
<evidence type="ECO:0000313" key="3">
    <source>
        <dbReference type="EMBL" id="AFX93276.1"/>
    </source>
</evidence>
<evidence type="ECO:0000256" key="2">
    <source>
        <dbReference type="SAM" id="Phobius"/>
    </source>
</evidence>
<keyword evidence="2" id="KW-1133">Transmembrane helix</keyword>
<dbReference type="RefSeq" id="YP_009098159.1">
    <property type="nucleotide sequence ID" value="NC_025417.1"/>
</dbReference>
<feature type="transmembrane region" description="Helical" evidence="2">
    <location>
        <begin position="6"/>
        <end position="30"/>
    </location>
</feature>
<evidence type="ECO:0000256" key="1">
    <source>
        <dbReference type="SAM" id="MobiDB-lite"/>
    </source>
</evidence>
<keyword evidence="2" id="KW-0472">Membrane</keyword>